<name>A1C9G1_ASPCL</name>
<dbReference type="AlphaFoldDB" id="A1C9G1"/>
<dbReference type="STRING" id="344612.A1C9G1"/>
<dbReference type="KEGG" id="act:ACLA_055330"/>
<dbReference type="eggNOG" id="ENOG502SZ7A">
    <property type="taxonomic scope" value="Eukaryota"/>
</dbReference>
<keyword evidence="3" id="KW-1185">Reference proteome</keyword>
<dbReference type="EMBL" id="DS027048">
    <property type="protein sequence ID" value="EAW13485.1"/>
    <property type="molecule type" value="Genomic_DNA"/>
</dbReference>
<dbReference type="HOGENOM" id="CLU_046151_0_0_1"/>
<reference evidence="2 3" key="1">
    <citation type="journal article" date="2008" name="PLoS Genet.">
        <title>Genomic islands in the pathogenic filamentous fungus Aspergillus fumigatus.</title>
        <authorList>
            <person name="Fedorova N.D."/>
            <person name="Khaldi N."/>
            <person name="Joardar V.S."/>
            <person name="Maiti R."/>
            <person name="Amedeo P."/>
            <person name="Anderson M.J."/>
            <person name="Crabtree J."/>
            <person name="Silva J.C."/>
            <person name="Badger J.H."/>
            <person name="Albarraq A."/>
            <person name="Angiuoli S."/>
            <person name="Bussey H."/>
            <person name="Bowyer P."/>
            <person name="Cotty P.J."/>
            <person name="Dyer P.S."/>
            <person name="Egan A."/>
            <person name="Galens K."/>
            <person name="Fraser-Liggett C.M."/>
            <person name="Haas B.J."/>
            <person name="Inman J.M."/>
            <person name="Kent R."/>
            <person name="Lemieux S."/>
            <person name="Malavazi I."/>
            <person name="Orvis J."/>
            <person name="Roemer T."/>
            <person name="Ronning C.M."/>
            <person name="Sundaram J.P."/>
            <person name="Sutton G."/>
            <person name="Turner G."/>
            <person name="Venter J.C."/>
            <person name="White O.R."/>
            <person name="Whitty B.R."/>
            <person name="Youngman P."/>
            <person name="Wolfe K.H."/>
            <person name="Goldman G.H."/>
            <person name="Wortman J.R."/>
            <person name="Jiang B."/>
            <person name="Denning D.W."/>
            <person name="Nierman W.C."/>
        </authorList>
    </citation>
    <scope>NUCLEOTIDE SEQUENCE [LARGE SCALE GENOMIC DNA]</scope>
    <source>
        <strain evidence="3">ATCC 1007 / CBS 513.65 / DSM 816 / NCTC 3887 / NRRL 1</strain>
    </source>
</reference>
<feature type="compositionally biased region" description="Low complexity" evidence="1">
    <location>
        <begin position="171"/>
        <end position="182"/>
    </location>
</feature>
<organism evidence="2 3">
    <name type="scientific">Aspergillus clavatus (strain ATCC 1007 / CBS 513.65 / DSM 816 / NCTC 3887 / NRRL 1 / QM 1276 / 107)</name>
    <dbReference type="NCBI Taxonomy" id="344612"/>
    <lineage>
        <taxon>Eukaryota</taxon>
        <taxon>Fungi</taxon>
        <taxon>Dikarya</taxon>
        <taxon>Ascomycota</taxon>
        <taxon>Pezizomycotina</taxon>
        <taxon>Eurotiomycetes</taxon>
        <taxon>Eurotiomycetidae</taxon>
        <taxon>Eurotiales</taxon>
        <taxon>Aspergillaceae</taxon>
        <taxon>Aspergillus</taxon>
        <taxon>Aspergillus subgen. Fumigati</taxon>
    </lineage>
</organism>
<dbReference type="OrthoDB" id="3508621at2759"/>
<dbReference type="GeneID" id="4707133"/>
<dbReference type="Proteomes" id="UP000006701">
    <property type="component" value="Unassembled WGS sequence"/>
</dbReference>
<feature type="region of interest" description="Disordered" evidence="1">
    <location>
        <begin position="145"/>
        <end position="182"/>
    </location>
</feature>
<sequence>MVDPSVPVPTTSREWHIEISRSGLSTQTIHDIQLKSASRGSREQFLLLRVLWQTHIPSDFLKFFDLEPWLLAAKEKLETLSSWKKYCQSFTGPIPEGTFAPARHYQLEVSKTEQHDIEIGVLFSPKVHRTRSKVQAEQLPIRQPDFTITTPPRAPNQVFETPHIDDDEADSSPLGPSSSPPSHWSTIALENQFMYPPTKDEQIVNTALLDFLNALTLHFNLNVIWSLHRMPLIAEFANSKFEARVDGYLADRSGDIKAIIEVKSALRQSKEPQIRIQESHQIVAGLLSDVKSSISARRNKPRIIISQDRQEIYISVAEYNAGYINYLETGDVRNDPFMVMHQFGPWNINSATAMADVGPILLAISIKAECY</sequence>
<evidence type="ECO:0000256" key="1">
    <source>
        <dbReference type="SAM" id="MobiDB-lite"/>
    </source>
</evidence>
<dbReference type="VEuPathDB" id="FungiDB:ACLA_055330"/>
<accession>A1C9G1</accession>
<evidence type="ECO:0000313" key="3">
    <source>
        <dbReference type="Proteomes" id="UP000006701"/>
    </source>
</evidence>
<protein>
    <submittedName>
        <fullName evidence="2">Uncharacterized protein</fullName>
    </submittedName>
</protein>
<dbReference type="OMA" id="IRIQESH"/>
<dbReference type="RefSeq" id="XP_001274911.1">
    <property type="nucleotide sequence ID" value="XM_001274910.1"/>
</dbReference>
<proteinExistence type="predicted"/>
<gene>
    <name evidence="2" type="ORF">ACLA_055330</name>
</gene>
<evidence type="ECO:0000313" key="2">
    <source>
        <dbReference type="EMBL" id="EAW13485.1"/>
    </source>
</evidence>